<feature type="non-terminal residue" evidence="1">
    <location>
        <position position="59"/>
    </location>
</feature>
<organism evidence="1 2">
    <name type="scientific">Suillus discolor</name>
    <dbReference type="NCBI Taxonomy" id="1912936"/>
    <lineage>
        <taxon>Eukaryota</taxon>
        <taxon>Fungi</taxon>
        <taxon>Dikarya</taxon>
        <taxon>Basidiomycota</taxon>
        <taxon>Agaricomycotina</taxon>
        <taxon>Agaricomycetes</taxon>
        <taxon>Agaricomycetidae</taxon>
        <taxon>Boletales</taxon>
        <taxon>Suillineae</taxon>
        <taxon>Suillaceae</taxon>
        <taxon>Suillus</taxon>
    </lineage>
</organism>
<gene>
    <name evidence="1" type="ORF">F5147DRAFT_525545</name>
</gene>
<dbReference type="RefSeq" id="XP_041295197.1">
    <property type="nucleotide sequence ID" value="XM_041429979.1"/>
</dbReference>
<dbReference type="EMBL" id="JABBWM010000015">
    <property type="protein sequence ID" value="KAG2112266.1"/>
    <property type="molecule type" value="Genomic_DNA"/>
</dbReference>
<accession>A0A9P7JWD1</accession>
<keyword evidence="2" id="KW-1185">Reference proteome</keyword>
<sequence>SKAGSATGMDGIPYETWRALHEKHLEAVRNDKQSFNVIKMMTHIFKDIQQHGVLCDSEF</sequence>
<dbReference type="GeneID" id="64692238"/>
<dbReference type="Proteomes" id="UP000823399">
    <property type="component" value="Unassembled WGS sequence"/>
</dbReference>
<evidence type="ECO:0000313" key="2">
    <source>
        <dbReference type="Proteomes" id="UP000823399"/>
    </source>
</evidence>
<name>A0A9P7JWD1_9AGAM</name>
<feature type="non-terminal residue" evidence="1">
    <location>
        <position position="1"/>
    </location>
</feature>
<dbReference type="AlphaFoldDB" id="A0A9P7JWD1"/>
<evidence type="ECO:0000313" key="1">
    <source>
        <dbReference type="EMBL" id="KAG2112266.1"/>
    </source>
</evidence>
<proteinExistence type="predicted"/>
<protein>
    <submittedName>
        <fullName evidence="1">Uncharacterized protein</fullName>
    </submittedName>
</protein>
<dbReference type="OrthoDB" id="2751000at2759"/>
<reference evidence="1" key="1">
    <citation type="journal article" date="2020" name="New Phytol.">
        <title>Comparative genomics reveals dynamic genome evolution in host specialist ectomycorrhizal fungi.</title>
        <authorList>
            <person name="Lofgren L.A."/>
            <person name="Nguyen N.H."/>
            <person name="Vilgalys R."/>
            <person name="Ruytinx J."/>
            <person name="Liao H.L."/>
            <person name="Branco S."/>
            <person name="Kuo A."/>
            <person name="LaButti K."/>
            <person name="Lipzen A."/>
            <person name="Andreopoulos W."/>
            <person name="Pangilinan J."/>
            <person name="Riley R."/>
            <person name="Hundley H."/>
            <person name="Na H."/>
            <person name="Barry K."/>
            <person name="Grigoriev I.V."/>
            <person name="Stajich J.E."/>
            <person name="Kennedy P.G."/>
        </authorList>
    </citation>
    <scope>NUCLEOTIDE SEQUENCE</scope>
    <source>
        <strain evidence="1">FC423</strain>
    </source>
</reference>
<comment type="caution">
    <text evidence="1">The sequence shown here is derived from an EMBL/GenBank/DDBJ whole genome shotgun (WGS) entry which is preliminary data.</text>
</comment>